<keyword evidence="4" id="KW-1185">Reference proteome</keyword>
<reference evidence="4" key="2">
    <citation type="submission" date="2017-05" db="EMBL/GenBank/DDBJ databases">
        <title>Improved OligoMM genomes.</title>
        <authorList>
            <person name="Garzetti D."/>
        </authorList>
    </citation>
    <scope>NUCLEOTIDE SEQUENCE [LARGE SCALE GENOMIC DNA]</scope>
    <source>
        <strain evidence="4">KB18</strain>
    </source>
</reference>
<sequence length="367" mass="41834">MLIPLLISAAVLLLLFLTLRWLYDRFWQKGLSCRISFTGEYAVEDETSTLSEVIVNRKLLPLPVLEISFHMDKRLHFSSEENSSLSDQTYRRDVFTASMRQKITRTLPFKCAGRGYFRINEAGLTARDLFLTRKYVSHMPQNTEFYVLPRTVPTHQIQIPYARIMGEILSRRRVCDDPFEFGGLREYSRGDPMKYINWKATARAGRLLINIHESTLSQRVILAVDMEQGSDFLNEYAVRICCSLSERLLSEGIELDLYSNGTDTKTGERWRMESVSGSGSLLAVKKKLACLQSGSSLPSVCSCLPAPGEDLCVLISRSQREDIGLEFSELLGKGRGLRVIPCGLGTTEEQREKVRLFKNIDTIWMEF</sequence>
<accession>A0A1Z2XMN5</accession>
<dbReference type="PANTHER" id="PTHR34351:SF2">
    <property type="entry name" value="DUF58 DOMAIN-CONTAINING PROTEIN"/>
    <property type="match status" value="1"/>
</dbReference>
<dbReference type="Proteomes" id="UP000196710">
    <property type="component" value="Chromosome"/>
</dbReference>
<name>A0A1Z2XMN5_9FIRM</name>
<gene>
    <name evidence="2" type="ORF">ADH66_02910</name>
    <name evidence="3" type="ORF">I5Q82_12960</name>
</gene>
<evidence type="ECO:0000313" key="2">
    <source>
        <dbReference type="EMBL" id="ASB39695.1"/>
    </source>
</evidence>
<dbReference type="AlphaFoldDB" id="A0A1Z2XMN5"/>
<evidence type="ECO:0000259" key="1">
    <source>
        <dbReference type="Pfam" id="PF01882"/>
    </source>
</evidence>
<dbReference type="InterPro" id="IPR002881">
    <property type="entry name" value="DUF58"/>
</dbReference>
<evidence type="ECO:0000313" key="4">
    <source>
        <dbReference type="Proteomes" id="UP000196710"/>
    </source>
</evidence>
<dbReference type="EMBL" id="CP021422">
    <property type="protein sequence ID" value="ASB39695.1"/>
    <property type="molecule type" value="Genomic_DNA"/>
</dbReference>
<reference evidence="2" key="1">
    <citation type="journal article" date="2017" name="Genome Announc.">
        <title>High-Quality Whole-Genome Sequences of the Oligo-Mouse-Microbiota Bacterial Community.</title>
        <authorList>
            <person name="Garzetti D."/>
            <person name="Brugiroux S."/>
            <person name="Bunk B."/>
            <person name="Pukall R."/>
            <person name="McCoy K.D."/>
            <person name="Macpherson A.J."/>
            <person name="Stecher B."/>
        </authorList>
    </citation>
    <scope>NUCLEOTIDE SEQUENCE</scope>
    <source>
        <strain evidence="2">KB18</strain>
    </source>
</reference>
<dbReference type="EMBL" id="CP065321">
    <property type="protein sequence ID" value="QQR28989.1"/>
    <property type="molecule type" value="Genomic_DNA"/>
</dbReference>
<dbReference type="Pfam" id="PF01882">
    <property type="entry name" value="DUF58"/>
    <property type="match status" value="1"/>
</dbReference>
<dbReference type="Proteomes" id="UP000596035">
    <property type="component" value="Chromosome"/>
</dbReference>
<dbReference type="PANTHER" id="PTHR34351">
    <property type="entry name" value="SLR1927 PROTEIN-RELATED"/>
    <property type="match status" value="1"/>
</dbReference>
<organism evidence="3 5">
    <name type="scientific">Acutalibacter muris</name>
    <dbReference type="NCBI Taxonomy" id="1796620"/>
    <lineage>
        <taxon>Bacteria</taxon>
        <taxon>Bacillati</taxon>
        <taxon>Bacillota</taxon>
        <taxon>Clostridia</taxon>
        <taxon>Eubacteriales</taxon>
        <taxon>Acutalibacteraceae</taxon>
        <taxon>Acutalibacter</taxon>
    </lineage>
</organism>
<protein>
    <submittedName>
        <fullName evidence="3">DUF58 domain-containing protein</fullName>
    </submittedName>
</protein>
<proteinExistence type="predicted"/>
<evidence type="ECO:0000313" key="5">
    <source>
        <dbReference type="Proteomes" id="UP000596035"/>
    </source>
</evidence>
<dbReference type="RefSeq" id="WP_066535898.1">
    <property type="nucleotide sequence ID" value="NZ_CP021422.1"/>
</dbReference>
<dbReference type="KEGG" id="amur:ADH66_02910"/>
<evidence type="ECO:0000313" key="3">
    <source>
        <dbReference type="EMBL" id="QQR28989.1"/>
    </source>
</evidence>
<feature type="domain" description="DUF58" evidence="1">
    <location>
        <begin position="184"/>
        <end position="244"/>
    </location>
</feature>
<reference evidence="3 5" key="3">
    <citation type="submission" date="2020-11" db="EMBL/GenBank/DDBJ databases">
        <title>Closed and high quality bacterial genomes of the OMM12 community.</title>
        <authorList>
            <person name="Marbouty M."/>
            <person name="Lamy-Besnier Q."/>
            <person name="Debarbieux L."/>
            <person name="Koszul R."/>
        </authorList>
    </citation>
    <scope>NUCLEOTIDE SEQUENCE [LARGE SCALE GENOMIC DNA]</scope>
    <source>
        <strain evidence="3 5">KB18</strain>
    </source>
</reference>